<gene>
    <name evidence="14" type="ORF">BSL78_07481</name>
</gene>
<dbReference type="EMBL" id="MRZV01000208">
    <property type="protein sequence ID" value="PIK55629.1"/>
    <property type="molecule type" value="Genomic_DNA"/>
</dbReference>
<comment type="similarity">
    <text evidence="3">Belongs to the glycosyltransferase 31 family. Beta3-Gal-T subfamily.</text>
</comment>
<name>A0A2G8L5S2_STIJA</name>
<feature type="domain" description="Fringe-like glycosyltransferase" evidence="13">
    <location>
        <begin position="45"/>
        <end position="148"/>
    </location>
</feature>
<dbReference type="PANTHER" id="PTHR23033">
    <property type="entry name" value="BETA1,3-GALACTOSYLTRANSFERASE"/>
    <property type="match status" value="1"/>
</dbReference>
<keyword evidence="7" id="KW-0812">Transmembrane</keyword>
<evidence type="ECO:0000313" key="14">
    <source>
        <dbReference type="EMBL" id="PIK55629.1"/>
    </source>
</evidence>
<dbReference type="InterPro" id="IPR026050">
    <property type="entry name" value="C1GALT1/C1GALT1_chp1"/>
</dbReference>
<dbReference type="PANTHER" id="PTHR23033:SF14">
    <property type="entry name" value="GLYCOPROTEIN-N-ACETYLGALACTOSAMINE 3-BETA-GALACTOSYLTRANSFERASE 1-RELATED"/>
    <property type="match status" value="1"/>
</dbReference>
<keyword evidence="11" id="KW-0472">Membrane</keyword>
<keyword evidence="15" id="KW-1185">Reference proteome</keyword>
<evidence type="ECO:0000256" key="6">
    <source>
        <dbReference type="ARBA" id="ARBA00022679"/>
    </source>
</evidence>
<feature type="compositionally biased region" description="Basic and acidic residues" evidence="12">
    <location>
        <begin position="19"/>
        <end position="29"/>
    </location>
</feature>
<dbReference type="InterPro" id="IPR003378">
    <property type="entry name" value="Fringe-like_glycosylTrfase"/>
</dbReference>
<feature type="region of interest" description="Disordered" evidence="12">
    <location>
        <begin position="1"/>
        <end position="29"/>
    </location>
</feature>
<accession>A0A2G8L5S2</accession>
<dbReference type="OrthoDB" id="414175at2759"/>
<dbReference type="GO" id="GO:0000166">
    <property type="term" value="F:nucleotide binding"/>
    <property type="evidence" value="ECO:0007669"/>
    <property type="project" value="UniProtKB-KW"/>
</dbReference>
<evidence type="ECO:0000256" key="8">
    <source>
        <dbReference type="ARBA" id="ARBA00022741"/>
    </source>
</evidence>
<evidence type="ECO:0000256" key="12">
    <source>
        <dbReference type="SAM" id="MobiDB-lite"/>
    </source>
</evidence>
<keyword evidence="10" id="KW-1133">Transmembrane helix</keyword>
<evidence type="ECO:0000259" key="13">
    <source>
        <dbReference type="Pfam" id="PF02434"/>
    </source>
</evidence>
<keyword evidence="8" id="KW-0547">Nucleotide-binding</keyword>
<keyword evidence="9" id="KW-0735">Signal-anchor</keyword>
<keyword evidence="6" id="KW-0808">Transferase</keyword>
<evidence type="ECO:0000256" key="7">
    <source>
        <dbReference type="ARBA" id="ARBA00022692"/>
    </source>
</evidence>
<evidence type="ECO:0000256" key="3">
    <source>
        <dbReference type="ARBA" id="ARBA00006462"/>
    </source>
</evidence>
<evidence type="ECO:0000256" key="5">
    <source>
        <dbReference type="ARBA" id="ARBA00022676"/>
    </source>
</evidence>
<dbReference type="GO" id="GO:0016020">
    <property type="term" value="C:membrane"/>
    <property type="evidence" value="ECO:0007669"/>
    <property type="project" value="UniProtKB-SubCell"/>
</dbReference>
<dbReference type="AlphaFoldDB" id="A0A2G8L5S2"/>
<dbReference type="Pfam" id="PF02434">
    <property type="entry name" value="Fringe"/>
    <property type="match status" value="1"/>
</dbReference>
<dbReference type="Proteomes" id="UP000230750">
    <property type="component" value="Unassembled WGS sequence"/>
</dbReference>
<dbReference type="Gene3D" id="3.90.550.50">
    <property type="match status" value="1"/>
</dbReference>
<organism evidence="14 15">
    <name type="scientific">Stichopus japonicus</name>
    <name type="common">Sea cucumber</name>
    <dbReference type="NCBI Taxonomy" id="307972"/>
    <lineage>
        <taxon>Eukaryota</taxon>
        <taxon>Metazoa</taxon>
        <taxon>Echinodermata</taxon>
        <taxon>Eleutherozoa</taxon>
        <taxon>Echinozoa</taxon>
        <taxon>Holothuroidea</taxon>
        <taxon>Aspidochirotacea</taxon>
        <taxon>Aspidochirotida</taxon>
        <taxon>Stichopodidae</taxon>
        <taxon>Apostichopus</taxon>
    </lineage>
</organism>
<proteinExistence type="inferred from homology"/>
<protein>
    <recommendedName>
        <fullName evidence="4">N-acetylgalactosaminide beta-1,3-galactosyltransferase</fullName>
        <ecNumber evidence="4">2.4.1.122</ecNumber>
    </recommendedName>
</protein>
<dbReference type="GO" id="GO:0016263">
    <property type="term" value="F:glycoprotein-N-acetylgalactosamine 3-beta-galactosyltransferase activity"/>
    <property type="evidence" value="ECO:0007669"/>
    <property type="project" value="UniProtKB-EC"/>
</dbReference>
<dbReference type="STRING" id="307972.A0A2G8L5S2"/>
<comment type="pathway">
    <text evidence="2">Protein modification; protein glycosylation.</text>
</comment>
<reference evidence="14 15" key="1">
    <citation type="journal article" date="2017" name="PLoS Biol.">
        <title>The sea cucumber genome provides insights into morphological evolution and visceral regeneration.</title>
        <authorList>
            <person name="Zhang X."/>
            <person name="Sun L."/>
            <person name="Yuan J."/>
            <person name="Sun Y."/>
            <person name="Gao Y."/>
            <person name="Zhang L."/>
            <person name="Li S."/>
            <person name="Dai H."/>
            <person name="Hamel J.F."/>
            <person name="Liu C."/>
            <person name="Yu Y."/>
            <person name="Liu S."/>
            <person name="Lin W."/>
            <person name="Guo K."/>
            <person name="Jin S."/>
            <person name="Xu P."/>
            <person name="Storey K.B."/>
            <person name="Huan P."/>
            <person name="Zhang T."/>
            <person name="Zhou Y."/>
            <person name="Zhang J."/>
            <person name="Lin C."/>
            <person name="Li X."/>
            <person name="Xing L."/>
            <person name="Huo D."/>
            <person name="Sun M."/>
            <person name="Wang L."/>
            <person name="Mercier A."/>
            <person name="Li F."/>
            <person name="Yang H."/>
            <person name="Xiang J."/>
        </authorList>
    </citation>
    <scope>NUCLEOTIDE SEQUENCE [LARGE SCALE GENOMIC DNA]</scope>
    <source>
        <strain evidence="14">Shaxun</strain>
        <tissue evidence="14">Muscle</tissue>
    </source>
</reference>
<comment type="caution">
    <text evidence="14">The sequence shown here is derived from an EMBL/GenBank/DDBJ whole genome shotgun (WGS) entry which is preliminary data.</text>
</comment>
<dbReference type="EC" id="2.4.1.122" evidence="4"/>
<evidence type="ECO:0000256" key="4">
    <source>
        <dbReference type="ARBA" id="ARBA00012557"/>
    </source>
</evidence>
<sequence length="221" mass="25756">MQFDPLYNRRTTKTPISRQGDKSSSRNRKEGLWGKTRAAFAFIFEHYRERFDWFLKADDDTYVIVDNVRYFLATKDTNEPSYFGNMFHIPKSEIKFDYMSGGAGYVINKEALRMFMSVMYTESLCPFDGVAMEYPEDVMVGYCLKKAGVTARSSLDSMGRARFLPLRFIDHINGVTVADWFRLFSREAYSLVSLHYILYIGSLGLIKDKLMERISMERDCL</sequence>
<keyword evidence="5" id="KW-0328">Glycosyltransferase</keyword>
<evidence type="ECO:0000256" key="1">
    <source>
        <dbReference type="ARBA" id="ARBA00004606"/>
    </source>
</evidence>
<evidence type="ECO:0000256" key="10">
    <source>
        <dbReference type="ARBA" id="ARBA00022989"/>
    </source>
</evidence>
<evidence type="ECO:0000256" key="11">
    <source>
        <dbReference type="ARBA" id="ARBA00023136"/>
    </source>
</evidence>
<comment type="subcellular location">
    <subcellularLocation>
        <location evidence="1">Membrane</location>
        <topology evidence="1">Single-pass type II membrane protein</topology>
    </subcellularLocation>
</comment>
<evidence type="ECO:0000313" key="15">
    <source>
        <dbReference type="Proteomes" id="UP000230750"/>
    </source>
</evidence>
<evidence type="ECO:0000256" key="9">
    <source>
        <dbReference type="ARBA" id="ARBA00022968"/>
    </source>
</evidence>
<evidence type="ECO:0000256" key="2">
    <source>
        <dbReference type="ARBA" id="ARBA00004922"/>
    </source>
</evidence>